<evidence type="ECO:0000256" key="2">
    <source>
        <dbReference type="SAM" id="Phobius"/>
    </source>
</evidence>
<evidence type="ECO:0000313" key="4">
    <source>
        <dbReference type="Proteomes" id="UP001472866"/>
    </source>
</evidence>
<keyword evidence="4" id="KW-1185">Reference proteome</keyword>
<feature type="region of interest" description="Disordered" evidence="1">
    <location>
        <begin position="263"/>
        <end position="295"/>
    </location>
</feature>
<sequence length="295" mass="31524">MNMLYFDRQVFEAQTTSYLNGTVATTEESGQTMNAQQIHTFSVDQNTKTVQFDILPLDDLDNFGGKDFTREDAMEMARRIEKGHISYNFSGITPKYDVRLLQVRETGNTATFVEKKDTKSNDPLKTEPSRSIIITLLVIAGLSVLGFAVWLMTRSNQQFAQFPQFGGMGMGGGMMFGQPGAMSPQGPMGPMGPMSPHLGGSMKGHPLSPQPSFGAGQTPGMMGGAPMGGGQGWNALRNTFGAVNAFGTSGGLYGVGNPQGAEGFQNPSFMQQQQQKGGAPGAFSPRFYGGGQAMP</sequence>
<dbReference type="AlphaFoldDB" id="A0AAX4P6B3"/>
<evidence type="ECO:0000256" key="1">
    <source>
        <dbReference type="SAM" id="MobiDB-lite"/>
    </source>
</evidence>
<gene>
    <name evidence="3" type="ORF">HKI87_04g28440</name>
</gene>
<keyword evidence="2" id="KW-0472">Membrane</keyword>
<evidence type="ECO:0000313" key="3">
    <source>
        <dbReference type="EMBL" id="WZN61309.1"/>
    </source>
</evidence>
<organism evidence="3 4">
    <name type="scientific">Chloropicon roscoffensis</name>
    <dbReference type="NCBI Taxonomy" id="1461544"/>
    <lineage>
        <taxon>Eukaryota</taxon>
        <taxon>Viridiplantae</taxon>
        <taxon>Chlorophyta</taxon>
        <taxon>Chloropicophyceae</taxon>
        <taxon>Chloropicales</taxon>
        <taxon>Chloropicaceae</taxon>
        <taxon>Chloropicon</taxon>
    </lineage>
</organism>
<keyword evidence="2" id="KW-1133">Transmembrane helix</keyword>
<proteinExistence type="predicted"/>
<keyword evidence="2" id="KW-0812">Transmembrane</keyword>
<name>A0AAX4P6B3_9CHLO</name>
<feature type="transmembrane region" description="Helical" evidence="2">
    <location>
        <begin position="132"/>
        <end position="152"/>
    </location>
</feature>
<protein>
    <submittedName>
        <fullName evidence="3">Uncharacterized protein</fullName>
    </submittedName>
</protein>
<dbReference type="EMBL" id="CP151504">
    <property type="protein sequence ID" value="WZN61309.1"/>
    <property type="molecule type" value="Genomic_DNA"/>
</dbReference>
<dbReference type="Proteomes" id="UP001472866">
    <property type="component" value="Chromosome 04"/>
</dbReference>
<accession>A0AAX4P6B3</accession>
<reference evidence="3 4" key="1">
    <citation type="submission" date="2024-03" db="EMBL/GenBank/DDBJ databases">
        <title>Complete genome sequence of the green alga Chloropicon roscoffensis RCC1871.</title>
        <authorList>
            <person name="Lemieux C."/>
            <person name="Pombert J.-F."/>
            <person name="Otis C."/>
            <person name="Turmel M."/>
        </authorList>
    </citation>
    <scope>NUCLEOTIDE SEQUENCE [LARGE SCALE GENOMIC DNA]</scope>
    <source>
        <strain evidence="3 4">RCC1871</strain>
    </source>
</reference>